<evidence type="ECO:0008006" key="2">
    <source>
        <dbReference type="Google" id="ProtNLM"/>
    </source>
</evidence>
<proteinExistence type="predicted"/>
<dbReference type="eggNOG" id="ENOG5032Z2Q">
    <property type="taxonomic scope" value="Bacteria"/>
</dbReference>
<dbReference type="STRING" id="234267.Acid_1716"/>
<dbReference type="KEGG" id="sus:Acid_1716"/>
<gene>
    <name evidence="1" type="ordered locus">Acid_1716</name>
</gene>
<name>Q027V1_SOLUE</name>
<dbReference type="HOGENOM" id="CLU_161929_3_0_0"/>
<dbReference type="EMBL" id="CP000473">
    <property type="protein sequence ID" value="ABJ82706.1"/>
    <property type="molecule type" value="Genomic_DNA"/>
</dbReference>
<dbReference type="AlphaFoldDB" id="Q027V1"/>
<dbReference type="InParanoid" id="Q027V1"/>
<organism evidence="1">
    <name type="scientific">Solibacter usitatus (strain Ellin6076)</name>
    <dbReference type="NCBI Taxonomy" id="234267"/>
    <lineage>
        <taxon>Bacteria</taxon>
        <taxon>Pseudomonadati</taxon>
        <taxon>Acidobacteriota</taxon>
        <taxon>Terriglobia</taxon>
        <taxon>Bryobacterales</taxon>
        <taxon>Solibacteraceae</taxon>
        <taxon>Candidatus Solibacter</taxon>
    </lineage>
</organism>
<dbReference type="SUPFAM" id="SSF143011">
    <property type="entry name" value="RelE-like"/>
    <property type="match status" value="1"/>
</dbReference>
<accession>Q027V1</accession>
<evidence type="ECO:0000313" key="1">
    <source>
        <dbReference type="EMBL" id="ABJ82706.1"/>
    </source>
</evidence>
<dbReference type="InterPro" id="IPR035093">
    <property type="entry name" value="RelE/ParE_toxin_dom_sf"/>
</dbReference>
<protein>
    <recommendedName>
        <fullName evidence="2">Plasmid stabilization system</fullName>
    </recommendedName>
</protein>
<reference evidence="1" key="1">
    <citation type="submission" date="2006-10" db="EMBL/GenBank/DDBJ databases">
        <title>Complete sequence of Solibacter usitatus Ellin6076.</title>
        <authorList>
            <consortium name="US DOE Joint Genome Institute"/>
            <person name="Copeland A."/>
            <person name="Lucas S."/>
            <person name="Lapidus A."/>
            <person name="Barry K."/>
            <person name="Detter J.C."/>
            <person name="Glavina del Rio T."/>
            <person name="Hammon N."/>
            <person name="Israni S."/>
            <person name="Dalin E."/>
            <person name="Tice H."/>
            <person name="Pitluck S."/>
            <person name="Thompson L.S."/>
            <person name="Brettin T."/>
            <person name="Bruce D."/>
            <person name="Han C."/>
            <person name="Tapia R."/>
            <person name="Gilna P."/>
            <person name="Schmutz J."/>
            <person name="Larimer F."/>
            <person name="Land M."/>
            <person name="Hauser L."/>
            <person name="Kyrpides N."/>
            <person name="Mikhailova N."/>
            <person name="Janssen P.H."/>
            <person name="Kuske C.R."/>
            <person name="Richardson P."/>
        </authorList>
    </citation>
    <scope>NUCLEOTIDE SEQUENCE</scope>
    <source>
        <strain evidence="1">Ellin6076</strain>
    </source>
</reference>
<sequence>MIHYAAPDFWTCYRALPPEIQKLADRAFALLKANPHHPSLHFKKASTFWSARVGLHYRALALEVRDGVLWFWIGPHGEYDRIVG</sequence>